<dbReference type="Pfam" id="PF05699">
    <property type="entry name" value="Dimer_Tnp_hAT"/>
    <property type="match status" value="1"/>
</dbReference>
<accession>A0A8C1WXW0</accession>
<dbReference type="Ensembl" id="ENSCCRT00015076029.1">
    <property type="protein sequence ID" value="ENSCCRP00015073636.1"/>
    <property type="gene ID" value="ENSCCRG00015029828.1"/>
</dbReference>
<dbReference type="PANTHER" id="PTHR45749">
    <property type="match status" value="1"/>
</dbReference>
<evidence type="ECO:0000313" key="3">
    <source>
        <dbReference type="Ensembl" id="ENSCCRP00015073636.1"/>
    </source>
</evidence>
<feature type="region of interest" description="Disordered" evidence="1">
    <location>
        <begin position="1"/>
        <end position="134"/>
    </location>
</feature>
<dbReference type="InterPro" id="IPR025398">
    <property type="entry name" value="DUF4371"/>
</dbReference>
<protein>
    <recommendedName>
        <fullName evidence="2">TTF-type domain-containing protein</fullName>
    </recommendedName>
</protein>
<dbReference type="Pfam" id="PF14291">
    <property type="entry name" value="DUF4371"/>
    <property type="match status" value="1"/>
</dbReference>
<organism evidence="3 4">
    <name type="scientific">Cyprinus carpio</name>
    <name type="common">Common carp</name>
    <dbReference type="NCBI Taxonomy" id="7962"/>
    <lineage>
        <taxon>Eukaryota</taxon>
        <taxon>Metazoa</taxon>
        <taxon>Chordata</taxon>
        <taxon>Craniata</taxon>
        <taxon>Vertebrata</taxon>
        <taxon>Euteleostomi</taxon>
        <taxon>Actinopterygii</taxon>
        <taxon>Neopterygii</taxon>
        <taxon>Teleostei</taxon>
        <taxon>Ostariophysi</taxon>
        <taxon>Cypriniformes</taxon>
        <taxon>Cyprinidae</taxon>
        <taxon>Cyprininae</taxon>
        <taxon>Cyprinus</taxon>
    </lineage>
</organism>
<evidence type="ECO:0000259" key="2">
    <source>
        <dbReference type="SMART" id="SM00597"/>
    </source>
</evidence>
<dbReference type="InterPro" id="IPR012337">
    <property type="entry name" value="RNaseH-like_sf"/>
</dbReference>
<proteinExistence type="predicted"/>
<dbReference type="AlphaFoldDB" id="A0A8C1WXW0"/>
<dbReference type="PANTHER" id="PTHR45749:SF35">
    <property type="entry name" value="AC-LIKE TRANSPOSASE-RELATED"/>
    <property type="match status" value="1"/>
</dbReference>
<name>A0A8C1WXW0_CYPCA</name>
<dbReference type="GO" id="GO:0046983">
    <property type="term" value="F:protein dimerization activity"/>
    <property type="evidence" value="ECO:0007669"/>
    <property type="project" value="InterPro"/>
</dbReference>
<dbReference type="InterPro" id="IPR008906">
    <property type="entry name" value="HATC_C_dom"/>
</dbReference>
<feature type="compositionally biased region" description="Polar residues" evidence="1">
    <location>
        <begin position="13"/>
        <end position="34"/>
    </location>
</feature>
<evidence type="ECO:0000256" key="1">
    <source>
        <dbReference type="SAM" id="MobiDB-lite"/>
    </source>
</evidence>
<dbReference type="Proteomes" id="UP000694700">
    <property type="component" value="Unplaced"/>
</dbReference>
<dbReference type="InterPro" id="IPR006580">
    <property type="entry name" value="Znf_TTF"/>
</dbReference>
<dbReference type="SUPFAM" id="SSF53098">
    <property type="entry name" value="Ribonuclease H-like"/>
    <property type="match status" value="1"/>
</dbReference>
<sequence length="855" mass="95411">MLKFVSRGDAGPSASTSTDSVDTHPASASTSTDPEQPASANTAQQSSASTNTDPGEVQAVSASSSTNPIQPASANTVQTSSESRNTVTDPGEVQAASVSTSTTRGVQSAADTSSSDPNRTVAAPPNDPADWPPVLTDFMRTELVRRGPFKPGLDFSFPKDKSRRAFHSGLLQRKLSNGEKIHRSWLTYSIKNNAVYCFCCKLFSTKYNKIIKEGVNDWSNINAILKHHESSPEHTQNMIKWRELDLRLSQGQTLDQIQMTIYEAERKRWRDVLTRLISITQSLAERNLAFRGSSEKLFQPDNGNFLKEVELLAKFDPIMENHLSKIKDGQTHAHYLGQHTQNELIQIVSGKILEAIVTQIRDSKYFSIILDCTPDISHQEQMSIILRSVALRGKPEIKEHFLGFVNVEATTGLNLSTVILNKLNELKISFEDCRGQAFDNGANMKGKNQGLQARLLRRNPRAVFVPCGAHTLNLVIADAAKSSKDAVGFFGHVQKLFTFFSAGTQRWSVLKKHVKITMKSWSDTRWESRLKSVHAIRHQASEVREALLEARQTINDPVAKVEAQALAEEVGSYRFLICCVVWCEILTITNIVNKLLQSASMQLDIAVNLISNAKASLTTYRDTGFSEAQTTATSICEVMNVEAVLKEKRLRNSKRHFSYEAPDEPMTDALKNLEVNFFNIVVDSAVTSMDERFETLNQVKSKYGVLLNFSTASQMSSESLKAHCMEVQNTLTFRDDYDISGMDLAHEIQNLPDLPSDKMTAFELLSFLCEKNLEELYPNLWIALRIAVTLPVTVASSERSFSKLKLIKSYLRSSMSQERLSGLAIMSINHDVGKHLSYDDIIDDFASRKCRKGIF</sequence>
<reference evidence="3" key="1">
    <citation type="submission" date="2025-08" db="UniProtKB">
        <authorList>
            <consortium name="Ensembl"/>
        </authorList>
    </citation>
    <scope>IDENTIFICATION</scope>
</reference>
<dbReference type="SMART" id="SM00597">
    <property type="entry name" value="ZnF_TTF"/>
    <property type="match status" value="1"/>
</dbReference>
<feature type="compositionally biased region" description="Low complexity" evidence="1">
    <location>
        <begin position="38"/>
        <end position="52"/>
    </location>
</feature>
<feature type="compositionally biased region" description="Polar residues" evidence="1">
    <location>
        <begin position="60"/>
        <end position="88"/>
    </location>
</feature>
<feature type="domain" description="TTF-type" evidence="2">
    <location>
        <begin position="170"/>
        <end position="253"/>
    </location>
</feature>
<feature type="compositionally biased region" description="Polar residues" evidence="1">
    <location>
        <begin position="96"/>
        <end position="118"/>
    </location>
</feature>
<evidence type="ECO:0000313" key="4">
    <source>
        <dbReference type="Proteomes" id="UP000694700"/>
    </source>
</evidence>